<evidence type="ECO:0000313" key="6">
    <source>
        <dbReference type="EMBL" id="KAG8563556.1"/>
    </source>
</evidence>
<dbReference type="AlphaFoldDB" id="A0AAV7AW89"/>
<dbReference type="CDD" id="cd00042">
    <property type="entry name" value="CY"/>
    <property type="match status" value="1"/>
</dbReference>
<name>A0AAV7AW89_ENGPU</name>
<dbReference type="GO" id="GO:0005615">
    <property type="term" value="C:extracellular space"/>
    <property type="evidence" value="ECO:0007669"/>
    <property type="project" value="TreeGrafter"/>
</dbReference>
<feature type="chain" id="PRO_5043540809" description="Cystatin domain-containing protein" evidence="4">
    <location>
        <begin position="17"/>
        <end position="139"/>
    </location>
</feature>
<feature type="signal peptide" evidence="4">
    <location>
        <begin position="1"/>
        <end position="16"/>
    </location>
</feature>
<keyword evidence="3" id="KW-0789">Thiol protease inhibitor</keyword>
<dbReference type="GO" id="GO:0005737">
    <property type="term" value="C:cytoplasm"/>
    <property type="evidence" value="ECO:0007669"/>
    <property type="project" value="TreeGrafter"/>
</dbReference>
<keyword evidence="2" id="KW-0646">Protease inhibitor</keyword>
<proteinExistence type="inferred from homology"/>
<dbReference type="GO" id="GO:0031982">
    <property type="term" value="C:vesicle"/>
    <property type="evidence" value="ECO:0007669"/>
    <property type="project" value="TreeGrafter"/>
</dbReference>
<comment type="similarity">
    <text evidence="1">Belongs to the cystatin family.</text>
</comment>
<dbReference type="EMBL" id="WNYA01000007">
    <property type="protein sequence ID" value="KAG8563556.1"/>
    <property type="molecule type" value="Genomic_DNA"/>
</dbReference>
<accession>A0AAV7AW89</accession>
<organism evidence="6 7">
    <name type="scientific">Engystomops pustulosus</name>
    <name type="common">Tungara frog</name>
    <name type="synonym">Physalaemus pustulosus</name>
    <dbReference type="NCBI Taxonomy" id="76066"/>
    <lineage>
        <taxon>Eukaryota</taxon>
        <taxon>Metazoa</taxon>
        <taxon>Chordata</taxon>
        <taxon>Craniata</taxon>
        <taxon>Vertebrata</taxon>
        <taxon>Euteleostomi</taxon>
        <taxon>Amphibia</taxon>
        <taxon>Batrachia</taxon>
        <taxon>Anura</taxon>
        <taxon>Neobatrachia</taxon>
        <taxon>Hyloidea</taxon>
        <taxon>Leptodactylidae</taxon>
        <taxon>Leiuperinae</taxon>
        <taxon>Engystomops</taxon>
    </lineage>
</organism>
<feature type="domain" description="Cystatin" evidence="5">
    <location>
        <begin position="29"/>
        <end position="130"/>
    </location>
</feature>
<protein>
    <recommendedName>
        <fullName evidence="5">Cystatin domain-containing protein</fullName>
    </recommendedName>
</protein>
<dbReference type="Proteomes" id="UP000824782">
    <property type="component" value="Unassembled WGS sequence"/>
</dbReference>
<gene>
    <name evidence="6" type="ORF">GDO81_016128</name>
</gene>
<evidence type="ECO:0000313" key="7">
    <source>
        <dbReference type="Proteomes" id="UP000824782"/>
    </source>
</evidence>
<dbReference type="PANTHER" id="PTHR46186">
    <property type="entry name" value="CYSTATIN"/>
    <property type="match status" value="1"/>
</dbReference>
<evidence type="ECO:0000256" key="4">
    <source>
        <dbReference type="SAM" id="SignalP"/>
    </source>
</evidence>
<evidence type="ECO:0000259" key="5">
    <source>
        <dbReference type="SMART" id="SM00043"/>
    </source>
</evidence>
<dbReference type="InterPro" id="IPR000010">
    <property type="entry name" value="Cystatin_dom"/>
</dbReference>
<dbReference type="GO" id="GO:0004869">
    <property type="term" value="F:cysteine-type endopeptidase inhibitor activity"/>
    <property type="evidence" value="ECO:0007669"/>
    <property type="project" value="UniProtKB-KW"/>
</dbReference>
<dbReference type="Gene3D" id="3.10.450.10">
    <property type="match status" value="1"/>
</dbReference>
<dbReference type="SUPFAM" id="SSF54403">
    <property type="entry name" value="Cystatin/monellin"/>
    <property type="match status" value="1"/>
</dbReference>
<evidence type="ECO:0000256" key="1">
    <source>
        <dbReference type="ARBA" id="ARBA00009403"/>
    </source>
</evidence>
<reference evidence="6" key="1">
    <citation type="thesis" date="2020" institute="ProQuest LLC" country="789 East Eisenhower Parkway, Ann Arbor, MI, USA">
        <title>Comparative Genomics and Chromosome Evolution.</title>
        <authorList>
            <person name="Mudd A.B."/>
        </authorList>
    </citation>
    <scope>NUCLEOTIDE SEQUENCE</scope>
    <source>
        <strain evidence="6">237g6f4</strain>
        <tissue evidence="6">Blood</tissue>
    </source>
</reference>
<sequence length="139" mass="15939">MKLFVLFFTLITFCYCAVEEELIVPEVAHITGGWKALPLNSRKVINMVMLLQNTYNKNSNSLYWSKFTKVEEASVQVTNGISYRFTVIVEPTGCLKEEDFKNCKTPGFDDIPVEKCHYVLREMAPKFKPVIIGKACEQM</sequence>
<evidence type="ECO:0000256" key="2">
    <source>
        <dbReference type="ARBA" id="ARBA00022690"/>
    </source>
</evidence>
<dbReference type="SMART" id="SM00043">
    <property type="entry name" value="CY"/>
    <property type="match status" value="1"/>
</dbReference>
<comment type="caution">
    <text evidence="6">The sequence shown here is derived from an EMBL/GenBank/DDBJ whole genome shotgun (WGS) entry which is preliminary data.</text>
</comment>
<evidence type="ECO:0000256" key="3">
    <source>
        <dbReference type="ARBA" id="ARBA00022704"/>
    </source>
</evidence>
<keyword evidence="4" id="KW-0732">Signal</keyword>
<keyword evidence="7" id="KW-1185">Reference proteome</keyword>
<dbReference type="PANTHER" id="PTHR46186:SF2">
    <property type="entry name" value="CYSTATIN"/>
    <property type="match status" value="1"/>
</dbReference>
<dbReference type="InterPro" id="IPR046350">
    <property type="entry name" value="Cystatin_sf"/>
</dbReference>
<dbReference type="Pfam" id="PF00031">
    <property type="entry name" value="Cystatin"/>
    <property type="match status" value="1"/>
</dbReference>